<keyword evidence="2" id="KW-1185">Reference proteome</keyword>
<dbReference type="Proteomes" id="UP000195569">
    <property type="component" value="Unassembled WGS sequence"/>
</dbReference>
<dbReference type="AlphaFoldDB" id="A0A1N7S1M1"/>
<reference evidence="1" key="1">
    <citation type="submission" date="2016-12" db="EMBL/GenBank/DDBJ databases">
        <authorList>
            <person name="Moulin L."/>
        </authorList>
    </citation>
    <scope>NUCLEOTIDE SEQUENCE [LARGE SCALE GENOMIC DNA]</scope>
    <source>
        <strain evidence="1">STM 7183</strain>
    </source>
</reference>
<proteinExistence type="predicted"/>
<dbReference type="EMBL" id="CYGY02000027">
    <property type="protein sequence ID" value="SIT41203.1"/>
    <property type="molecule type" value="Genomic_DNA"/>
</dbReference>
<protein>
    <submittedName>
        <fullName evidence="1">Uncharacterized protein</fullName>
    </submittedName>
</protein>
<sequence>MEKKTSLQILQSAHRAALAIASARIDLSVRDQEILYDKVFLGLLEDSIRIMSIEQLLDVLAT</sequence>
<gene>
    <name evidence="1" type="ORF">BN2476_270025</name>
</gene>
<name>A0A1N7S1M1_9BURK</name>
<evidence type="ECO:0000313" key="2">
    <source>
        <dbReference type="Proteomes" id="UP000195569"/>
    </source>
</evidence>
<organism evidence="1 2">
    <name type="scientific">Paraburkholderia piptadeniae</name>
    <dbReference type="NCBI Taxonomy" id="1701573"/>
    <lineage>
        <taxon>Bacteria</taxon>
        <taxon>Pseudomonadati</taxon>
        <taxon>Pseudomonadota</taxon>
        <taxon>Betaproteobacteria</taxon>
        <taxon>Burkholderiales</taxon>
        <taxon>Burkholderiaceae</taxon>
        <taxon>Paraburkholderia</taxon>
    </lineage>
</organism>
<comment type="caution">
    <text evidence="1">The sequence shown here is derived from an EMBL/GenBank/DDBJ whole genome shotgun (WGS) entry which is preliminary data.</text>
</comment>
<evidence type="ECO:0000313" key="1">
    <source>
        <dbReference type="EMBL" id="SIT41203.1"/>
    </source>
</evidence>
<accession>A0A1N7S1M1</accession>